<comment type="function">
    <text evidence="7">Component of the Mediator complex, a coactivator involved in the regulated transcription of nearly all RNA polymerase II-dependent genes. Mediator functions as a bridge to convey information from gene-specific regulatory proteins to the basal RNA polymerase II transcription machinery. Mediator is recruited to promoters by direct interactions with regulatory proteins and serves as a scaffold for the assembly of a functional preinitiation complex with RNA polymerase II and the general transcription factors.</text>
</comment>
<keyword evidence="11" id="KW-1185">Reference proteome</keyword>
<dbReference type="Proteomes" id="UP001408356">
    <property type="component" value="Unassembled WGS sequence"/>
</dbReference>
<comment type="caution">
    <text evidence="10">The sequence shown here is derived from an EMBL/GenBank/DDBJ whole genome shotgun (WGS) entry which is preliminary data.</text>
</comment>
<evidence type="ECO:0000256" key="1">
    <source>
        <dbReference type="ARBA" id="ARBA00004123"/>
    </source>
</evidence>
<feature type="compositionally biased region" description="Polar residues" evidence="8">
    <location>
        <begin position="30"/>
        <end position="61"/>
    </location>
</feature>
<accession>A0ABR2VBY1</accession>
<name>A0ABR2VBY1_9PEZI</name>
<evidence type="ECO:0000313" key="11">
    <source>
        <dbReference type="Proteomes" id="UP001408356"/>
    </source>
</evidence>
<evidence type="ECO:0000256" key="4">
    <source>
        <dbReference type="ARBA" id="ARBA00023159"/>
    </source>
</evidence>
<comment type="similarity">
    <text evidence="2 7">Belongs to the Mediator complex subunit 1 family.</text>
</comment>
<keyword evidence="5 7" id="KW-0804">Transcription</keyword>
<evidence type="ECO:0000256" key="5">
    <source>
        <dbReference type="ARBA" id="ARBA00023163"/>
    </source>
</evidence>
<evidence type="ECO:0000256" key="3">
    <source>
        <dbReference type="ARBA" id="ARBA00023015"/>
    </source>
</evidence>
<feature type="compositionally biased region" description="Polar residues" evidence="8">
    <location>
        <begin position="9"/>
        <end position="18"/>
    </location>
</feature>
<evidence type="ECO:0000313" key="10">
    <source>
        <dbReference type="EMBL" id="KAK9424412.1"/>
    </source>
</evidence>
<dbReference type="PANTHER" id="PTHR35041">
    <property type="entry name" value="MEDIATOR OF RNA POLYMERASE II TRANSCRIPTION SUBUNIT 1"/>
    <property type="match status" value="1"/>
</dbReference>
<feature type="domain" description="Mediator complex subunit Med1" evidence="9">
    <location>
        <begin position="119"/>
        <end position="534"/>
    </location>
</feature>
<evidence type="ECO:0000256" key="8">
    <source>
        <dbReference type="SAM" id="MobiDB-lite"/>
    </source>
</evidence>
<organism evidence="10 11">
    <name type="scientific">Seiridium unicorne</name>
    <dbReference type="NCBI Taxonomy" id="138068"/>
    <lineage>
        <taxon>Eukaryota</taxon>
        <taxon>Fungi</taxon>
        <taxon>Dikarya</taxon>
        <taxon>Ascomycota</taxon>
        <taxon>Pezizomycotina</taxon>
        <taxon>Sordariomycetes</taxon>
        <taxon>Xylariomycetidae</taxon>
        <taxon>Amphisphaeriales</taxon>
        <taxon>Sporocadaceae</taxon>
        <taxon>Seiridium</taxon>
    </lineage>
</organism>
<keyword evidence="4 7" id="KW-0010">Activator</keyword>
<gene>
    <name evidence="10" type="ORF">SUNI508_13652</name>
</gene>
<evidence type="ECO:0000256" key="6">
    <source>
        <dbReference type="ARBA" id="ARBA00023242"/>
    </source>
</evidence>
<evidence type="ECO:0000256" key="2">
    <source>
        <dbReference type="ARBA" id="ARBA00006210"/>
    </source>
</evidence>
<dbReference type="Pfam" id="PF10744">
    <property type="entry name" value="Med1"/>
    <property type="match status" value="1"/>
</dbReference>
<proteinExistence type="inferred from homology"/>
<keyword evidence="3 7" id="KW-0805">Transcription regulation</keyword>
<dbReference type="PANTHER" id="PTHR35041:SF4">
    <property type="entry name" value="MEDIATOR OF RNA POLYMERASE II TRANSCRIPTION SUBUNIT 1"/>
    <property type="match status" value="1"/>
</dbReference>
<reference evidence="10 11" key="1">
    <citation type="journal article" date="2024" name="J. Plant Pathol.">
        <title>Sequence and assembly of the genome of Seiridium unicorne, isolate CBS 538.82, causal agent of cypress canker disease.</title>
        <authorList>
            <person name="Scali E."/>
            <person name="Rocca G.D."/>
            <person name="Danti R."/>
            <person name="Garbelotto M."/>
            <person name="Barberini S."/>
            <person name="Baroncelli R."/>
            <person name="Emiliani G."/>
        </authorList>
    </citation>
    <scope>NUCLEOTIDE SEQUENCE [LARGE SCALE GENOMIC DNA]</scope>
    <source>
        <strain evidence="10 11">BM-138-508</strain>
    </source>
</reference>
<comment type="subcellular location">
    <subcellularLocation>
        <location evidence="1 7">Nucleus</location>
    </subcellularLocation>
</comment>
<dbReference type="InterPro" id="IPR019680">
    <property type="entry name" value="Mediator_Med1"/>
</dbReference>
<evidence type="ECO:0000256" key="7">
    <source>
        <dbReference type="RuleBase" id="RU364059"/>
    </source>
</evidence>
<feature type="region of interest" description="Disordered" evidence="8">
    <location>
        <begin position="1"/>
        <end position="61"/>
    </location>
</feature>
<keyword evidence="6 7" id="KW-0539">Nucleus</keyword>
<dbReference type="EMBL" id="JARVKF010000039">
    <property type="protein sequence ID" value="KAK9424412.1"/>
    <property type="molecule type" value="Genomic_DNA"/>
</dbReference>
<protein>
    <recommendedName>
        <fullName evidence="7">Mediator of RNA polymerase II transcription subunit 1</fullName>
    </recommendedName>
    <alternativeName>
        <fullName evidence="7">Mediator complex subunit 1</fullName>
    </alternativeName>
</protein>
<sequence length="678" mass="74365">MATPMRHGPSQQGRTPSQLPGAAPTPPVSTPFSNPQTQAAFSPSQASKTSPQAFRKSPATSQTLKGLADSAGAVNFDSPSATAALGALGINDLGLDNLSVGTMGMGRSDEDDRKRRMDAIIAMIKAAGKGRVSNEGLERLARSIGLECLWEDNIAGGPKSKTLFIAGTGLTLEIIITNHAVENVHLAFPECAPSVQEHVGKAADILLRDLKLQPGEWALTKTLEKFAPNLERIAILDRLSVLPTLNCYDAIDGIYQSLLKIFNWDVKKLKEDEKMQGRSDDYVKVAALYSRHGCPQMHARDRIGLSLDYWKERKRLPINTIESTEKEGMKTWSILIECAPKNNMAYIPIRVSHQWISDSIEKTPTAEEMMLSTAGPILDWQEPENTLLPPGVGQKPEGGIGPEPGLPDVIFMAVFDPPLIVSSGVAAQIYNIAGFQAPNVTSSTFDALVFPVPQGTAYDPTESRIITHTQPVMLSETSRTTRKLRLHKNTLNTDRAVYGEVLTRVPFHHPRQLIEMQPMLRQYAFLSSLLANSFEKVEHSEHKPEDMVTNKTATASDEFAAFMSGTDPSSSTTDPSGITTFPVDIALTAHPVPRLRIVFPFRGRTANITLEIQLGGKVHIVSDNVFSADVEGIQDTGDPNSWKGPGKRYSTEQYADMLEITENIGKWVERIKYKFNDQ</sequence>
<evidence type="ECO:0000259" key="9">
    <source>
        <dbReference type="Pfam" id="PF10744"/>
    </source>
</evidence>